<dbReference type="AlphaFoldDB" id="A0A1H0ATR2"/>
<accession>A0A1H0ATR2</accession>
<protein>
    <submittedName>
        <fullName evidence="1">Uncharacterized protein</fullName>
    </submittedName>
</protein>
<gene>
    <name evidence="1" type="ORF">SAMN04488137_4209</name>
</gene>
<name>A0A1H0ATR2_9BACL</name>
<dbReference type="EMBL" id="FNHW01000003">
    <property type="protein sequence ID" value="SDN36868.1"/>
    <property type="molecule type" value="Genomic_DNA"/>
</dbReference>
<reference evidence="2" key="1">
    <citation type="submission" date="2016-10" db="EMBL/GenBank/DDBJ databases">
        <authorList>
            <person name="Varghese N."/>
            <person name="Submissions S."/>
        </authorList>
    </citation>
    <scope>NUCLEOTIDE SEQUENCE [LARGE SCALE GENOMIC DNA]</scope>
    <source>
        <strain evidence="2">CGMCC 1.6854</strain>
    </source>
</reference>
<keyword evidence="2" id="KW-1185">Reference proteome</keyword>
<dbReference type="RefSeq" id="WP_170834442.1">
    <property type="nucleotide sequence ID" value="NZ_FNHW01000003.1"/>
</dbReference>
<dbReference type="Proteomes" id="UP000199544">
    <property type="component" value="Unassembled WGS sequence"/>
</dbReference>
<proteinExistence type="predicted"/>
<evidence type="ECO:0000313" key="1">
    <source>
        <dbReference type="EMBL" id="SDN36868.1"/>
    </source>
</evidence>
<organism evidence="1 2">
    <name type="scientific">Fictibacillus solisalsi</name>
    <dbReference type="NCBI Taxonomy" id="459525"/>
    <lineage>
        <taxon>Bacteria</taxon>
        <taxon>Bacillati</taxon>
        <taxon>Bacillota</taxon>
        <taxon>Bacilli</taxon>
        <taxon>Bacillales</taxon>
        <taxon>Fictibacillaceae</taxon>
        <taxon>Fictibacillus</taxon>
    </lineage>
</organism>
<evidence type="ECO:0000313" key="2">
    <source>
        <dbReference type="Proteomes" id="UP000199544"/>
    </source>
</evidence>
<sequence length="53" mass="5641">MHPDWKKKIVIGGMSTALGGSSASTAHDEMSVQEHEVKIMGSEKAASEQKTAQ</sequence>